<dbReference type="InterPro" id="IPR029044">
    <property type="entry name" value="Nucleotide-diphossugar_trans"/>
</dbReference>
<accession>A0ABW9RJV4</accession>
<keyword evidence="3" id="KW-0808">Transferase</keyword>
<dbReference type="SUPFAM" id="SSF53448">
    <property type="entry name" value="Nucleotide-diphospho-sugar transferases"/>
    <property type="match status" value="1"/>
</dbReference>
<evidence type="ECO:0000256" key="7">
    <source>
        <dbReference type="SAM" id="Phobius"/>
    </source>
</evidence>
<evidence type="ECO:0000256" key="1">
    <source>
        <dbReference type="ARBA" id="ARBA00004141"/>
    </source>
</evidence>
<dbReference type="InterPro" id="IPR050256">
    <property type="entry name" value="Glycosyltransferase_2"/>
</dbReference>
<evidence type="ECO:0000256" key="2">
    <source>
        <dbReference type="ARBA" id="ARBA00022676"/>
    </source>
</evidence>
<dbReference type="PANTHER" id="PTHR48090">
    <property type="entry name" value="UNDECAPRENYL-PHOSPHATE 4-DEOXY-4-FORMAMIDO-L-ARABINOSE TRANSFERASE-RELATED"/>
    <property type="match status" value="1"/>
</dbReference>
<protein>
    <submittedName>
        <fullName evidence="9">Glycosyltransferase</fullName>
    </submittedName>
</protein>
<feature type="transmembrane region" description="Helical" evidence="7">
    <location>
        <begin position="207"/>
        <end position="233"/>
    </location>
</feature>
<dbReference type="PANTHER" id="PTHR48090:SF1">
    <property type="entry name" value="PROPHAGE BACTOPRENOL GLUCOSYL TRANSFERASE HOMOLOG"/>
    <property type="match status" value="1"/>
</dbReference>
<dbReference type="RefSeq" id="WP_155168831.1">
    <property type="nucleotide sequence ID" value="NZ_SMLW01000266.1"/>
</dbReference>
<keyword evidence="6 7" id="KW-0472">Membrane</keyword>
<comment type="subcellular location">
    <subcellularLocation>
        <location evidence="1">Membrane</location>
        <topology evidence="1">Multi-pass membrane protein</topology>
    </subcellularLocation>
</comment>
<dbReference type="EMBL" id="SMLW01000266">
    <property type="protein sequence ID" value="MTI23659.1"/>
    <property type="molecule type" value="Genomic_DNA"/>
</dbReference>
<organism evidence="9 10">
    <name type="scientific">Fulvivirga kasyanovii</name>
    <dbReference type="NCBI Taxonomy" id="396812"/>
    <lineage>
        <taxon>Bacteria</taxon>
        <taxon>Pseudomonadati</taxon>
        <taxon>Bacteroidota</taxon>
        <taxon>Cytophagia</taxon>
        <taxon>Cytophagales</taxon>
        <taxon>Fulvivirgaceae</taxon>
        <taxon>Fulvivirga</taxon>
    </lineage>
</organism>
<keyword evidence="2" id="KW-0328">Glycosyltransferase</keyword>
<proteinExistence type="predicted"/>
<gene>
    <name evidence="9" type="ORF">E1163_01705</name>
</gene>
<evidence type="ECO:0000256" key="4">
    <source>
        <dbReference type="ARBA" id="ARBA00022692"/>
    </source>
</evidence>
<feature type="non-terminal residue" evidence="9">
    <location>
        <position position="1"/>
    </location>
</feature>
<evidence type="ECO:0000256" key="3">
    <source>
        <dbReference type="ARBA" id="ARBA00022679"/>
    </source>
</evidence>
<keyword evidence="4 7" id="KW-0812">Transmembrane</keyword>
<keyword evidence="10" id="KW-1185">Reference proteome</keyword>
<comment type="caution">
    <text evidence="9">The sequence shown here is derived from an EMBL/GenBank/DDBJ whole genome shotgun (WGS) entry which is preliminary data.</text>
</comment>
<feature type="domain" description="Glycosyltransferase 2-like" evidence="8">
    <location>
        <begin position="10"/>
        <end position="112"/>
    </location>
</feature>
<reference evidence="9 10" key="1">
    <citation type="submission" date="2019-02" db="EMBL/GenBank/DDBJ databases">
        <authorList>
            <person name="Goldberg S.R."/>
            <person name="Haltli B.A."/>
            <person name="Correa H."/>
            <person name="Russell K.G."/>
        </authorList>
    </citation>
    <scope>NUCLEOTIDE SEQUENCE [LARGE SCALE GENOMIC DNA]</scope>
    <source>
        <strain evidence="9 10">JCM 16186</strain>
    </source>
</reference>
<evidence type="ECO:0000259" key="8">
    <source>
        <dbReference type="Pfam" id="PF00535"/>
    </source>
</evidence>
<evidence type="ECO:0000313" key="9">
    <source>
        <dbReference type="EMBL" id="MTI23659.1"/>
    </source>
</evidence>
<keyword evidence="5 7" id="KW-1133">Transmembrane helix</keyword>
<dbReference type="Pfam" id="PF00535">
    <property type="entry name" value="Glycos_transf_2"/>
    <property type="match status" value="1"/>
</dbReference>
<dbReference type="Gene3D" id="3.90.550.10">
    <property type="entry name" value="Spore Coat Polysaccharide Biosynthesis Protein SpsA, Chain A"/>
    <property type="match status" value="1"/>
</dbReference>
<dbReference type="Proteomes" id="UP000798808">
    <property type="component" value="Unassembled WGS sequence"/>
</dbReference>
<feature type="transmembrane region" description="Helical" evidence="7">
    <location>
        <begin position="178"/>
        <end position="195"/>
    </location>
</feature>
<evidence type="ECO:0000256" key="5">
    <source>
        <dbReference type="ARBA" id="ARBA00022989"/>
    </source>
</evidence>
<dbReference type="InterPro" id="IPR001173">
    <property type="entry name" value="Glyco_trans_2-like"/>
</dbReference>
<sequence>ALEDETFYGVFLSRNFGHQIAISAGMVYARGTEAVMLMDGDLQDPPELVIDFYEKLKQGYDVVYAVRRARKEAAWKKTGYWLYYRMQRMLTTSDIPLDSGDFSMMSRRVVDHINDMPEQSRFVRGLRSWVGYKQIGIEYKRDSRSAGETKYSLKRLFKLAYDGIFNFGNIPLKLITRLGLYTILLSLIYITVLVVKKILYDNVPEGYTTIIIALALFSGVQLICLGVIGEYVARIFDQSKGRPLFVVNRRIINGEEKIG</sequence>
<evidence type="ECO:0000313" key="10">
    <source>
        <dbReference type="Proteomes" id="UP000798808"/>
    </source>
</evidence>
<name>A0ABW9RJV4_9BACT</name>
<dbReference type="CDD" id="cd04187">
    <property type="entry name" value="DPM1_like_bac"/>
    <property type="match status" value="1"/>
</dbReference>
<evidence type="ECO:0000256" key="6">
    <source>
        <dbReference type="ARBA" id="ARBA00023136"/>
    </source>
</evidence>